<gene>
    <name evidence="2" type="ORF">POVCU2_0037940</name>
</gene>
<dbReference type="Proteomes" id="UP000078560">
    <property type="component" value="Unassembled WGS sequence"/>
</dbReference>
<evidence type="ECO:0000313" key="3">
    <source>
        <dbReference type="Proteomes" id="UP000078560"/>
    </source>
</evidence>
<evidence type="ECO:0000313" key="2">
    <source>
        <dbReference type="EMBL" id="SBS86569.1"/>
    </source>
</evidence>
<feature type="region of interest" description="Disordered" evidence="1">
    <location>
        <begin position="122"/>
        <end position="155"/>
    </location>
</feature>
<sequence length="455" mass="54392">MQKLRLHLAFTYISTYTYRQVHTITSHASSSMQRTPEITKRKEKKGRNYYDKILRFPNPSVLIIKALSELYNVTDKIEYVSCKSSFQMVKTHSYFNGEKKGIYETLHIVHSMRDKNKIEIEDDDKEGGPIGNKCNVGNTGTTGDTRNRGDTRNVHNSRNLLNTEKDDTDMLKAKTLVDKAFTTDLLLFHILNEFQDVHEYFLFLYQECYKNYTRKFFINRNYNIVKGYLKLQDMKNYVSAKYRSVSFDSILSRFIKLLHLCMQIEKNWQKIECVVFYVYFYTFLNIPSYIFPWNDRSNNDRLNRKILKDGNVNMIISEVINYKNNFFSHILNSTIDAHGYYETYDFNMVIWAIDLQKKRESLLNSDCENDPNDTCYNFFFEKKEEYINLNEYILLKNIGYNSLKQFYKPHFYYLTVLKKIFVFNVKMHIMKSFFRDIAIRIIGMDKNYKNCVKRV</sequence>
<dbReference type="AlphaFoldDB" id="A0A1A8W105"/>
<proteinExistence type="predicted"/>
<dbReference type="EMBL" id="FLQU01000503">
    <property type="protein sequence ID" value="SBS86569.1"/>
    <property type="molecule type" value="Genomic_DNA"/>
</dbReference>
<evidence type="ECO:0000256" key="1">
    <source>
        <dbReference type="SAM" id="MobiDB-lite"/>
    </source>
</evidence>
<name>A0A1A8W105_PLAOA</name>
<accession>A0A1A8W105</accession>
<protein>
    <submittedName>
        <fullName evidence="2">Uncharacterized protein</fullName>
    </submittedName>
</protein>
<reference evidence="3" key="1">
    <citation type="submission" date="2016-05" db="EMBL/GenBank/DDBJ databases">
        <authorList>
            <person name="Naeem Raeece"/>
        </authorList>
    </citation>
    <scope>NUCLEOTIDE SEQUENCE [LARGE SCALE GENOMIC DNA]</scope>
</reference>
<organism evidence="2 3">
    <name type="scientific">Plasmodium ovale curtisi</name>
    <dbReference type="NCBI Taxonomy" id="864141"/>
    <lineage>
        <taxon>Eukaryota</taxon>
        <taxon>Sar</taxon>
        <taxon>Alveolata</taxon>
        <taxon>Apicomplexa</taxon>
        <taxon>Aconoidasida</taxon>
        <taxon>Haemosporida</taxon>
        <taxon>Plasmodiidae</taxon>
        <taxon>Plasmodium</taxon>
        <taxon>Plasmodium (Plasmodium)</taxon>
    </lineage>
</organism>